<evidence type="ECO:0000313" key="2">
    <source>
        <dbReference type="Proteomes" id="UP001501126"/>
    </source>
</evidence>
<accession>A0ABN1MSW1</accession>
<sequence length="56" mass="6453">MHDPRIGRFFAVDPLAAKFTHYTPYSFSGNKVIHAIEYEGLEEVILTRYHKNDGSL</sequence>
<proteinExistence type="predicted"/>
<name>A0ABN1MSW1_9FLAO</name>
<comment type="caution">
    <text evidence="1">The sequence shown here is derived from an EMBL/GenBank/DDBJ whole genome shotgun (WGS) entry which is preliminary data.</text>
</comment>
<gene>
    <name evidence="1" type="ORF">GCM10009118_24320</name>
</gene>
<protein>
    <submittedName>
        <fullName evidence="1">Uncharacterized protein</fullName>
    </submittedName>
</protein>
<dbReference type="EMBL" id="BAAAFH010000020">
    <property type="protein sequence ID" value="GAA0876022.1"/>
    <property type="molecule type" value="Genomic_DNA"/>
</dbReference>
<dbReference type="Proteomes" id="UP001501126">
    <property type="component" value="Unassembled WGS sequence"/>
</dbReference>
<reference evidence="1 2" key="1">
    <citation type="journal article" date="2019" name="Int. J. Syst. Evol. Microbiol.">
        <title>The Global Catalogue of Microorganisms (GCM) 10K type strain sequencing project: providing services to taxonomists for standard genome sequencing and annotation.</title>
        <authorList>
            <consortium name="The Broad Institute Genomics Platform"/>
            <consortium name="The Broad Institute Genome Sequencing Center for Infectious Disease"/>
            <person name="Wu L."/>
            <person name="Ma J."/>
        </authorList>
    </citation>
    <scope>NUCLEOTIDE SEQUENCE [LARGE SCALE GENOMIC DNA]</scope>
    <source>
        <strain evidence="1 2">JCM 16083</strain>
    </source>
</reference>
<evidence type="ECO:0000313" key="1">
    <source>
        <dbReference type="EMBL" id="GAA0876022.1"/>
    </source>
</evidence>
<organism evidence="1 2">
    <name type="scientific">Wandonia haliotis</name>
    <dbReference type="NCBI Taxonomy" id="574963"/>
    <lineage>
        <taxon>Bacteria</taxon>
        <taxon>Pseudomonadati</taxon>
        <taxon>Bacteroidota</taxon>
        <taxon>Flavobacteriia</taxon>
        <taxon>Flavobacteriales</taxon>
        <taxon>Crocinitomicaceae</taxon>
        <taxon>Wandonia</taxon>
    </lineage>
</organism>
<keyword evidence="2" id="KW-1185">Reference proteome</keyword>